<dbReference type="Pfam" id="PF02585">
    <property type="entry name" value="PIG-L"/>
    <property type="match status" value="1"/>
</dbReference>
<feature type="chain" id="PRO_5018541571" description="T9SS C-terminal target domain-containing protein" evidence="1">
    <location>
        <begin position="24"/>
        <end position="420"/>
    </location>
</feature>
<evidence type="ECO:0008006" key="4">
    <source>
        <dbReference type="Google" id="ProtNLM"/>
    </source>
</evidence>
<gene>
    <name evidence="2" type="ORF">EI293_18735</name>
</gene>
<organism evidence="2 3">
    <name type="scientific">Hymenobacter perfusus</name>
    <dbReference type="NCBI Taxonomy" id="1236770"/>
    <lineage>
        <taxon>Bacteria</taxon>
        <taxon>Pseudomonadati</taxon>
        <taxon>Bacteroidota</taxon>
        <taxon>Cytophagia</taxon>
        <taxon>Cytophagales</taxon>
        <taxon>Hymenobacteraceae</taxon>
        <taxon>Hymenobacter</taxon>
    </lineage>
</organism>
<dbReference type="InterPro" id="IPR003737">
    <property type="entry name" value="GlcNAc_PI_deacetylase-related"/>
</dbReference>
<evidence type="ECO:0000313" key="2">
    <source>
        <dbReference type="EMBL" id="RSK40976.1"/>
    </source>
</evidence>
<dbReference type="AlphaFoldDB" id="A0A3R9UVF0"/>
<dbReference type="Gene3D" id="3.40.50.10320">
    <property type="entry name" value="LmbE-like"/>
    <property type="match status" value="1"/>
</dbReference>
<keyword evidence="1" id="KW-0732">Signal</keyword>
<comment type="caution">
    <text evidence="2">The sequence shown here is derived from an EMBL/GenBank/DDBJ whole genome shotgun (WGS) entry which is preliminary data.</text>
</comment>
<dbReference type="OrthoDB" id="6064917at2"/>
<keyword evidence="3" id="KW-1185">Reference proteome</keyword>
<proteinExistence type="predicted"/>
<accession>A0A3R9UVF0</accession>
<evidence type="ECO:0000256" key="1">
    <source>
        <dbReference type="SAM" id="SignalP"/>
    </source>
</evidence>
<dbReference type="EMBL" id="RWIU01000007">
    <property type="protein sequence ID" value="RSK40976.1"/>
    <property type="molecule type" value="Genomic_DNA"/>
</dbReference>
<name>A0A3R9UVF0_9BACT</name>
<protein>
    <recommendedName>
        <fullName evidence="4">T9SS C-terminal target domain-containing protein</fullName>
    </recommendedName>
</protein>
<reference evidence="2 3" key="1">
    <citation type="submission" date="2018-12" db="EMBL/GenBank/DDBJ databases">
        <authorList>
            <person name="Feng G."/>
            <person name="Zhu H."/>
        </authorList>
    </citation>
    <scope>NUCLEOTIDE SEQUENCE [LARGE SCALE GENOMIC DNA]</scope>
    <source>
        <strain evidence="2 3">LMG 26000</strain>
    </source>
</reference>
<dbReference type="Proteomes" id="UP000270291">
    <property type="component" value="Unassembled WGS sequence"/>
</dbReference>
<feature type="signal peptide" evidence="1">
    <location>
        <begin position="1"/>
        <end position="23"/>
    </location>
</feature>
<dbReference type="InterPro" id="IPR024078">
    <property type="entry name" value="LmbE-like_dom_sf"/>
</dbReference>
<evidence type="ECO:0000313" key="3">
    <source>
        <dbReference type="Proteomes" id="UP000270291"/>
    </source>
</evidence>
<sequence length="420" mass="46933">MTKNLLWILLLGIVYPRPTATYAQTGSPAPPSCSTTQSTPKWTAVLTAHPDDWQLFMGAAVCEEVRHPRRKTVFICLTGGQANEPADAYWQSREAGHRASVRQAADLFASAASTAAAVTRVVINGHSIDVYRYQNTVACYLHLPDGGVNGRGLARGNFQSLQQLRDYGRPLTPLNGGAPYVSWDDLSQTIRGLLAREAIKGQLTLHIPQAEARCNPGDHSDHYLAGALAQYAMRQQECRFFQYVGYDVSRRPVNLTASQQNNQRQVYKAYCQTMTEQRQGDPWDTKHLAFIGHQYVQVKHQTGQLLQPERPVIASSISDEEVAQDEDALLDEKLNLLPSYPNPFAQSSLLVYQLPLPAAVWLRVLDMQGREILLLQNGTIQPAGQHEVWLDVQRFPAAGNYVTELRVGRHRRLRTVSVIR</sequence>
<dbReference type="SUPFAM" id="SSF102588">
    <property type="entry name" value="LmbE-like"/>
    <property type="match status" value="1"/>
</dbReference>
<dbReference type="RefSeq" id="WP_125440077.1">
    <property type="nucleotide sequence ID" value="NZ_RWIU01000007.1"/>
</dbReference>